<dbReference type="InterPro" id="IPR031325">
    <property type="entry name" value="RHS_repeat"/>
</dbReference>
<dbReference type="PANTHER" id="PTHR32305:SF15">
    <property type="entry name" value="PROTEIN RHSA-RELATED"/>
    <property type="match status" value="1"/>
</dbReference>
<keyword evidence="2" id="KW-1185">Reference proteome</keyword>
<accession>A0ABQ5V783</accession>
<dbReference type="Gene3D" id="2.180.10.10">
    <property type="entry name" value="RHS repeat-associated core"/>
    <property type="match status" value="3"/>
</dbReference>
<evidence type="ECO:0000313" key="2">
    <source>
        <dbReference type="Proteomes" id="UP001161391"/>
    </source>
</evidence>
<dbReference type="EMBL" id="BSNK01000001">
    <property type="protein sequence ID" value="GLQ22520.1"/>
    <property type="molecule type" value="Genomic_DNA"/>
</dbReference>
<comment type="caution">
    <text evidence="1">The sequence shown here is derived from an EMBL/GenBank/DDBJ whole genome shotgun (WGS) entry which is preliminary data.</text>
</comment>
<protein>
    <recommendedName>
        <fullName evidence="3">RHS repeat-associated core domain-containing protein</fullName>
    </recommendedName>
</protein>
<reference evidence="1" key="2">
    <citation type="submission" date="2023-01" db="EMBL/GenBank/DDBJ databases">
        <title>Draft genome sequence of Algimonas ampicilliniresistens strain NBRC 108219.</title>
        <authorList>
            <person name="Sun Q."/>
            <person name="Mori K."/>
        </authorList>
    </citation>
    <scope>NUCLEOTIDE SEQUENCE</scope>
    <source>
        <strain evidence="1">NBRC 108219</strain>
    </source>
</reference>
<dbReference type="NCBIfam" id="TIGR01643">
    <property type="entry name" value="YD_repeat_2x"/>
    <property type="match status" value="1"/>
</dbReference>
<dbReference type="InterPro" id="IPR022385">
    <property type="entry name" value="Rhs_assc_core"/>
</dbReference>
<evidence type="ECO:0008006" key="3">
    <source>
        <dbReference type="Google" id="ProtNLM"/>
    </source>
</evidence>
<dbReference type="Proteomes" id="UP001161391">
    <property type="component" value="Unassembled WGS sequence"/>
</dbReference>
<evidence type="ECO:0000313" key="1">
    <source>
        <dbReference type="EMBL" id="GLQ22520.1"/>
    </source>
</evidence>
<sequence>MTLEADYRVIHIARGGAQAEHLICGGVMKSFFNVRVPAALSTILSIFWLSISLGHAQTPPLEPQPAPQPSPEDAIPVPGFAPLSSFSSGGTEVEPIVEWDKRSNIAQELTAHGLDIMGDNIDPHTGTISFQHTDIDIPGNSALPVRLTRKLTQGYYHKFSVDAEFGDWSYDVPRLHVVTHSDWTGARCSNPTSVFGVESYPNAGGLSGLAYPVEYSSGLMLDAPGSGSQQVLQKSTSITTPFPAAAKHVTADNWYLTCGSASDGGEGFIAKAPNGDSYRFDKYIKYDHINLGAFGPDGANSSAVMPLSRVKVMLMATEVTDVHGNWVRYAYDSSNRLTQIHSNDGRSITLSYSGSSKVIASAATNGRTWTYNYTSTSVSDPFLGDFNAAKKILTSVTRPDSKSWSFSLAYMHMRPYAGTACINNGGTMSLTHPNGAVGTFDISEKNHRNGFAHWRVEASLRCSGGFPAPFGTPDNYDIIHETMDTMSVTRKTITGNDIPTSEWLYSYEEDYPVSRYPVGHAIEGHPIASSSTDPTNWTKVVGPDGVENTFYHYWNIMSGGGPHLHAGTAFGGKLARMEIRSTAGGTIVETRQNDYLQTGTYGGSYIPNNYSLPPISRILSPLSAGTPVEIEKTVVARDGDTFTSESDYNTNQSSSAYSYSLPIATRTFSNVSTTPRQRTTTYEHNATKWILGLPKTISIAGTQVAGYTYNTNGQKTAQTSYSLPWATFGYNADGTMSWFRDALNRQTQAQNWKRGKPQLVVYPDVTSMSQVVDNNGWVTSQTDPKSQTTAYQYDAMGRLTLLNPPGSYFSNTSIAYSFPAYGAVQTITQGNRQTVITHDSMLRPILNHTRDITTTSGQSYVKSTYDVMARPLFTSFPSGSSSPTTGTTISYDALGRTKTQAENVTPFATTSFAYLSSHRTAVTDPASQVTTTWTDGYGGPGEGDVLKIQQPESVTTDMVRNALGNVTSVTQSGGGATTTRNYYYDARQRLCRYVTPEAGHTVYKHDNANQLTHYARGYAAGTGCVTPTGVERVLLTYWPRGGLRATAFSDGVTPDIERTYDANGNLTQVYRGSSGDAVNWDYEYDVMNNLTREKLTTDGRIYDTTYVYNPLSHITKKTLPGGFDINSVPDALGRDKTVQIGSSNLATNAVYHAGGFLSTMNYGNGHAYVLTPDARLKPARIRASKTGTLAFDQQYGYTPRGQISGVTDLADSGNTRSYGYDNLGRLTSASGPWGAGSFTYDALGNLKTKARGTRSVINVYDAPSNRLIRSLDNLALASGGQGDRWIAYDGRGNMQQFGPTWLAYDKNYQMTSSAATTSGTTTSYKYDGNQKRVRLIAATPSAAMASGGGSSESASAFSADVSRLTSAARTSESRSKSSLPPSEVSDILASMLSTATEGRFDRLSDGTAEAMAARARPVYADRARGGFDAYKEVEAKPEKGGAADSLSPALGASTASATASPGCTGPVDKTIFNVYNAAGQLALVDKAHLCKMTLYVRGAGMSLARIEVDTVALTYTRTYLHPDQLGSATAGTSQSGAVLWREQYAPYGDKLTAPAANDDLGSFTGHIDDDATTDMNLTYMQARYYDPGAGRFTSIDPVTFLDTMEPGMVNRYAYTMGDPVNLIDPLGEQGCSVADDNCTASEVSNTVDDLASQLTKENVVNFFDGLITGLGEALESTLSVNPHVEVQVDTSDFVSDSEVNANSPAHIAGSATAAIVGVAGTRGRRVVNSNLAHAAKRAVERAGFGTTKEATVALRGLSKSIRRNGLPNGTLPDPSKVDRLRVPFGTGSAVFQETKSGALRLKTVLPGD</sequence>
<reference evidence="1" key="1">
    <citation type="journal article" date="2014" name="Int. J. Syst. Evol. Microbiol.">
        <title>Complete genome of a new Firmicutes species belonging to the dominant human colonic microbiota ('Ruminococcus bicirculans') reveals two chromosomes and a selective capacity to utilize plant glucans.</title>
        <authorList>
            <consortium name="NISC Comparative Sequencing Program"/>
            <person name="Wegmann U."/>
            <person name="Louis P."/>
            <person name="Goesmann A."/>
            <person name="Henrissat B."/>
            <person name="Duncan S.H."/>
            <person name="Flint H.J."/>
        </authorList>
    </citation>
    <scope>NUCLEOTIDE SEQUENCE</scope>
    <source>
        <strain evidence="1">NBRC 108219</strain>
    </source>
</reference>
<gene>
    <name evidence="1" type="ORF">GCM10007853_03940</name>
</gene>
<name>A0ABQ5V783_9PROT</name>
<dbReference type="Pfam" id="PF05593">
    <property type="entry name" value="RHS_repeat"/>
    <property type="match status" value="2"/>
</dbReference>
<dbReference type="RefSeq" id="WP_284386971.1">
    <property type="nucleotide sequence ID" value="NZ_BSNK01000001.1"/>
</dbReference>
<dbReference type="InterPro" id="IPR050708">
    <property type="entry name" value="T6SS_VgrG/RHS"/>
</dbReference>
<organism evidence="1 2">
    <name type="scientific">Algimonas ampicilliniresistens</name>
    <dbReference type="NCBI Taxonomy" id="1298735"/>
    <lineage>
        <taxon>Bacteria</taxon>
        <taxon>Pseudomonadati</taxon>
        <taxon>Pseudomonadota</taxon>
        <taxon>Alphaproteobacteria</taxon>
        <taxon>Maricaulales</taxon>
        <taxon>Robiginitomaculaceae</taxon>
        <taxon>Algimonas</taxon>
    </lineage>
</organism>
<dbReference type="InterPro" id="IPR006530">
    <property type="entry name" value="YD"/>
</dbReference>
<proteinExistence type="predicted"/>
<dbReference type="PANTHER" id="PTHR32305">
    <property type="match status" value="1"/>
</dbReference>
<dbReference type="NCBIfam" id="TIGR03696">
    <property type="entry name" value="Rhs_assc_core"/>
    <property type="match status" value="1"/>
</dbReference>